<dbReference type="PANTHER" id="PTHR33164">
    <property type="entry name" value="TRANSCRIPTIONAL REGULATOR, MARR FAMILY"/>
    <property type="match status" value="1"/>
</dbReference>
<dbReference type="InterPro" id="IPR039422">
    <property type="entry name" value="MarR/SlyA-like"/>
</dbReference>
<evidence type="ECO:0000259" key="6">
    <source>
        <dbReference type="PROSITE" id="PS50995"/>
    </source>
</evidence>
<dbReference type="PROSITE" id="PS50995">
    <property type="entry name" value="HTH_MARR_2"/>
    <property type="match status" value="1"/>
</dbReference>
<comment type="subcellular location">
    <subcellularLocation>
        <location evidence="1">Cytoplasm</location>
    </subcellularLocation>
</comment>
<dbReference type="InterPro" id="IPR036390">
    <property type="entry name" value="WH_DNA-bd_sf"/>
</dbReference>
<dbReference type="EMBL" id="CP134050">
    <property type="protein sequence ID" value="WNC17801.1"/>
    <property type="molecule type" value="Genomic_DNA"/>
</dbReference>
<proteinExistence type="predicted"/>
<evidence type="ECO:0000256" key="4">
    <source>
        <dbReference type="ARBA" id="ARBA00023125"/>
    </source>
</evidence>
<keyword evidence="5" id="KW-0804">Transcription</keyword>
<dbReference type="Gene3D" id="1.10.10.10">
    <property type="entry name" value="Winged helix-like DNA-binding domain superfamily/Winged helix DNA-binding domain"/>
    <property type="match status" value="1"/>
</dbReference>
<keyword evidence="2" id="KW-0963">Cytoplasm</keyword>
<dbReference type="InterPro" id="IPR055166">
    <property type="entry name" value="Transc_reg_Sar_Rot_HTH"/>
</dbReference>
<dbReference type="InterPro" id="IPR036388">
    <property type="entry name" value="WH-like_DNA-bd_sf"/>
</dbReference>
<evidence type="ECO:0000256" key="1">
    <source>
        <dbReference type="ARBA" id="ARBA00004496"/>
    </source>
</evidence>
<dbReference type="Pfam" id="PF22381">
    <property type="entry name" value="Staph_reg_Sar_Rot"/>
    <property type="match status" value="1"/>
</dbReference>
<evidence type="ECO:0000256" key="5">
    <source>
        <dbReference type="ARBA" id="ARBA00023163"/>
    </source>
</evidence>
<evidence type="ECO:0000313" key="8">
    <source>
        <dbReference type="Proteomes" id="UP001256827"/>
    </source>
</evidence>
<reference evidence="7 8" key="1">
    <citation type="submission" date="2023-09" db="EMBL/GenBank/DDBJ databases">
        <title>Complete Genome and Methylome dissection of Bacillus brevis NEB573 original source of BbsI restriction endonuclease.</title>
        <authorList>
            <person name="Fomenkov A."/>
            <person name="Roberts R.D."/>
        </authorList>
    </citation>
    <scope>NUCLEOTIDE SEQUENCE [LARGE SCALE GENOMIC DNA]</scope>
    <source>
        <strain evidence="7 8">NEB573</strain>
    </source>
</reference>
<accession>A0ABY9TCL6</accession>
<dbReference type="SMART" id="SM00347">
    <property type="entry name" value="HTH_MARR"/>
    <property type="match status" value="1"/>
</dbReference>
<feature type="domain" description="HTH marR-type" evidence="6">
    <location>
        <begin position="4"/>
        <end position="134"/>
    </location>
</feature>
<evidence type="ECO:0000256" key="2">
    <source>
        <dbReference type="ARBA" id="ARBA00022490"/>
    </source>
</evidence>
<gene>
    <name evidence="7" type="ORF">RGB73_23945</name>
</gene>
<evidence type="ECO:0000256" key="3">
    <source>
        <dbReference type="ARBA" id="ARBA00023015"/>
    </source>
</evidence>
<sequence length="143" mass="16199">MKLDNQLCFAIYACSKEMTRLYRPLLDELGITYPQYLVLLLLWETDGLSVKELGEKLYLDSGTLTPLLKRLEAAQLVERKRSREDERKVLIHLTEQGKALSARAASIPGEIVSRSGLSAEEVPLLLHTFKELLSCILSKQEKP</sequence>
<name>A0ABY9TCL6_BREBE</name>
<organism evidence="7 8">
    <name type="scientific">Brevibacillus brevis</name>
    <name type="common">Bacillus brevis</name>
    <dbReference type="NCBI Taxonomy" id="1393"/>
    <lineage>
        <taxon>Bacteria</taxon>
        <taxon>Bacillati</taxon>
        <taxon>Bacillota</taxon>
        <taxon>Bacilli</taxon>
        <taxon>Bacillales</taxon>
        <taxon>Paenibacillaceae</taxon>
        <taxon>Brevibacillus</taxon>
    </lineage>
</organism>
<evidence type="ECO:0000313" key="7">
    <source>
        <dbReference type="EMBL" id="WNC17801.1"/>
    </source>
</evidence>
<dbReference type="PANTHER" id="PTHR33164:SF5">
    <property type="entry name" value="ORGANIC HYDROPEROXIDE RESISTANCE TRANSCRIPTIONAL REGULATOR"/>
    <property type="match status" value="1"/>
</dbReference>
<keyword evidence="3" id="KW-0805">Transcription regulation</keyword>
<protein>
    <submittedName>
        <fullName evidence="7">MarR family transcriptional regulator</fullName>
    </submittedName>
</protein>
<keyword evidence="4" id="KW-0238">DNA-binding</keyword>
<keyword evidence="8" id="KW-1185">Reference proteome</keyword>
<dbReference type="SUPFAM" id="SSF46785">
    <property type="entry name" value="Winged helix' DNA-binding domain"/>
    <property type="match status" value="1"/>
</dbReference>
<dbReference type="InterPro" id="IPR000835">
    <property type="entry name" value="HTH_MarR-typ"/>
</dbReference>
<dbReference type="RefSeq" id="WP_310774510.1">
    <property type="nucleotide sequence ID" value="NZ_CP134050.1"/>
</dbReference>
<dbReference type="PRINTS" id="PR00598">
    <property type="entry name" value="HTHMARR"/>
</dbReference>
<dbReference type="Proteomes" id="UP001256827">
    <property type="component" value="Chromosome"/>
</dbReference>